<sequence>MNILELDHVALYVADAEQSIQFYRDVLELEPLPRPAFDFPGAWFSLGGNKQLHLLGNRAEPLEETVLGSRKNHFAVKVADIEETEAFLRSKGLTFRGPKARPDGIRQIFLQDPDGYWLELNE</sequence>
<dbReference type="Pfam" id="PF00903">
    <property type="entry name" value="Glyoxalase"/>
    <property type="match status" value="1"/>
</dbReference>
<dbReference type="EMBL" id="PTRA01000001">
    <property type="protein sequence ID" value="PQA60883.1"/>
    <property type="molecule type" value="Genomic_DNA"/>
</dbReference>
<dbReference type="InterPro" id="IPR029068">
    <property type="entry name" value="Glyas_Bleomycin-R_OHBP_Dase"/>
</dbReference>
<dbReference type="PANTHER" id="PTHR46142">
    <property type="match status" value="1"/>
</dbReference>
<feature type="domain" description="VOC" evidence="1">
    <location>
        <begin position="5"/>
        <end position="122"/>
    </location>
</feature>
<dbReference type="Gene3D" id="3.10.180.10">
    <property type="entry name" value="2,3-Dihydroxybiphenyl 1,2-Dioxygenase, domain 1"/>
    <property type="match status" value="1"/>
</dbReference>
<organism evidence="2 3">
    <name type="scientific">Siphonobacter curvatus</name>
    <dbReference type="NCBI Taxonomy" id="2094562"/>
    <lineage>
        <taxon>Bacteria</taxon>
        <taxon>Pseudomonadati</taxon>
        <taxon>Bacteroidota</taxon>
        <taxon>Cytophagia</taxon>
        <taxon>Cytophagales</taxon>
        <taxon>Cytophagaceae</taxon>
        <taxon>Siphonobacter</taxon>
    </lineage>
</organism>
<dbReference type="RefSeq" id="WP_104713642.1">
    <property type="nucleotide sequence ID" value="NZ_PTRA01000001.1"/>
</dbReference>
<dbReference type="Proteomes" id="UP000239590">
    <property type="component" value="Unassembled WGS sequence"/>
</dbReference>
<dbReference type="SUPFAM" id="SSF54593">
    <property type="entry name" value="Glyoxalase/Bleomycin resistance protein/Dihydroxybiphenyl dioxygenase"/>
    <property type="match status" value="1"/>
</dbReference>
<dbReference type="PANTHER" id="PTHR46142:SF3">
    <property type="entry name" value="F18B13.24 PROTEIN"/>
    <property type="match status" value="1"/>
</dbReference>
<dbReference type="AlphaFoldDB" id="A0A2S7IT38"/>
<dbReference type="InterPro" id="IPR004360">
    <property type="entry name" value="Glyas_Fos-R_dOase_dom"/>
</dbReference>
<proteinExistence type="predicted"/>
<gene>
    <name evidence="2" type="ORF">C5O19_15090</name>
</gene>
<evidence type="ECO:0000313" key="3">
    <source>
        <dbReference type="Proteomes" id="UP000239590"/>
    </source>
</evidence>
<name>A0A2S7IT38_9BACT</name>
<comment type="caution">
    <text evidence="2">The sequence shown here is derived from an EMBL/GenBank/DDBJ whole genome shotgun (WGS) entry which is preliminary data.</text>
</comment>
<reference evidence="3" key="1">
    <citation type="submission" date="2018-02" db="EMBL/GenBank/DDBJ databases">
        <title>Genome sequencing of Solimonas sp. HR-BB.</title>
        <authorList>
            <person name="Lee Y."/>
            <person name="Jeon C.O."/>
        </authorList>
    </citation>
    <scope>NUCLEOTIDE SEQUENCE [LARGE SCALE GENOMIC DNA]</scope>
    <source>
        <strain evidence="3">HR-U</strain>
    </source>
</reference>
<keyword evidence="3" id="KW-1185">Reference proteome</keyword>
<accession>A0A2S7IT38</accession>
<evidence type="ECO:0000259" key="1">
    <source>
        <dbReference type="PROSITE" id="PS51819"/>
    </source>
</evidence>
<dbReference type="PROSITE" id="PS51819">
    <property type="entry name" value="VOC"/>
    <property type="match status" value="1"/>
</dbReference>
<dbReference type="InterPro" id="IPR037523">
    <property type="entry name" value="VOC_core"/>
</dbReference>
<dbReference type="OrthoDB" id="192739at2"/>
<evidence type="ECO:0000313" key="2">
    <source>
        <dbReference type="EMBL" id="PQA60883.1"/>
    </source>
</evidence>
<protein>
    <submittedName>
        <fullName evidence="2">Glyoxalase</fullName>
    </submittedName>
</protein>